<feature type="domain" description="DNA methylase adenine-specific" evidence="8">
    <location>
        <begin position="53"/>
        <end position="365"/>
    </location>
</feature>
<dbReference type="GO" id="GO:0003677">
    <property type="term" value="F:DNA binding"/>
    <property type="evidence" value="ECO:0007669"/>
    <property type="project" value="InterPro"/>
</dbReference>
<dbReference type="InterPro" id="IPR002052">
    <property type="entry name" value="DNA_methylase_N6_adenine_CS"/>
</dbReference>
<accession>A0A166CT52</accession>
<gene>
    <name evidence="9" type="ORF">MBCUT_06650</name>
</gene>
<comment type="catalytic activity">
    <reaction evidence="6">
        <text>a 2'-deoxyadenosine in DNA + S-adenosyl-L-methionine = an N(6)-methyl-2'-deoxyadenosine in DNA + S-adenosyl-L-homocysteine + H(+)</text>
        <dbReference type="Rhea" id="RHEA:15197"/>
        <dbReference type="Rhea" id="RHEA-COMP:12418"/>
        <dbReference type="Rhea" id="RHEA-COMP:12419"/>
        <dbReference type="ChEBI" id="CHEBI:15378"/>
        <dbReference type="ChEBI" id="CHEBI:57856"/>
        <dbReference type="ChEBI" id="CHEBI:59789"/>
        <dbReference type="ChEBI" id="CHEBI:90615"/>
        <dbReference type="ChEBI" id="CHEBI:90616"/>
        <dbReference type="EC" id="2.1.1.72"/>
    </reaction>
</comment>
<dbReference type="PANTHER" id="PTHR42933:SF1">
    <property type="entry name" value="SITE-SPECIFIC DNA-METHYLTRANSFERASE (ADENINE-SPECIFIC)"/>
    <property type="match status" value="1"/>
</dbReference>
<dbReference type="Proteomes" id="UP000077275">
    <property type="component" value="Unassembled WGS sequence"/>
</dbReference>
<dbReference type="InterPro" id="IPR003356">
    <property type="entry name" value="DNA_methylase_A-5"/>
</dbReference>
<keyword evidence="4" id="KW-0949">S-adenosyl-L-methionine</keyword>
<evidence type="ECO:0000256" key="5">
    <source>
        <dbReference type="ARBA" id="ARBA00022747"/>
    </source>
</evidence>
<dbReference type="PROSITE" id="PS00092">
    <property type="entry name" value="N6_MTASE"/>
    <property type="match status" value="1"/>
</dbReference>
<dbReference type="Gene3D" id="3.40.50.150">
    <property type="entry name" value="Vaccinia Virus protein VP39"/>
    <property type="match status" value="1"/>
</dbReference>
<evidence type="ECO:0000256" key="7">
    <source>
        <dbReference type="SAM" id="Coils"/>
    </source>
</evidence>
<name>A0A166CT52_9EURY</name>
<dbReference type="PATRIC" id="fig|47311.3.peg.744"/>
<keyword evidence="3" id="KW-0808">Transferase</keyword>
<dbReference type="GO" id="GO:0032259">
    <property type="term" value="P:methylation"/>
    <property type="evidence" value="ECO:0007669"/>
    <property type="project" value="UniProtKB-KW"/>
</dbReference>
<dbReference type="GO" id="GO:0009007">
    <property type="term" value="F:site-specific DNA-methyltransferase (adenine-specific) activity"/>
    <property type="evidence" value="ECO:0007669"/>
    <property type="project" value="UniProtKB-EC"/>
</dbReference>
<evidence type="ECO:0000259" key="8">
    <source>
        <dbReference type="Pfam" id="PF02384"/>
    </source>
</evidence>
<dbReference type="GO" id="GO:0009307">
    <property type="term" value="P:DNA restriction-modification system"/>
    <property type="evidence" value="ECO:0007669"/>
    <property type="project" value="UniProtKB-KW"/>
</dbReference>
<evidence type="ECO:0000256" key="4">
    <source>
        <dbReference type="ARBA" id="ARBA00022691"/>
    </source>
</evidence>
<dbReference type="InterPro" id="IPR029063">
    <property type="entry name" value="SAM-dependent_MTases_sf"/>
</dbReference>
<dbReference type="STRING" id="47311.MBCUT_06650"/>
<evidence type="ECO:0000256" key="2">
    <source>
        <dbReference type="ARBA" id="ARBA00022603"/>
    </source>
</evidence>
<evidence type="ECO:0000256" key="1">
    <source>
        <dbReference type="ARBA" id="ARBA00011900"/>
    </source>
</evidence>
<dbReference type="RefSeq" id="WP_067258895.1">
    <property type="nucleotide sequence ID" value="NZ_LWMW01000088.1"/>
</dbReference>
<organism evidence="9 10">
    <name type="scientific">Methanobrevibacter cuticularis</name>
    <dbReference type="NCBI Taxonomy" id="47311"/>
    <lineage>
        <taxon>Archaea</taxon>
        <taxon>Methanobacteriati</taxon>
        <taxon>Methanobacteriota</taxon>
        <taxon>Methanomada group</taxon>
        <taxon>Methanobacteria</taxon>
        <taxon>Methanobacteriales</taxon>
        <taxon>Methanobacteriaceae</taxon>
        <taxon>Methanobrevibacter</taxon>
    </lineage>
</organism>
<dbReference type="SUPFAM" id="SSF53335">
    <property type="entry name" value="S-adenosyl-L-methionine-dependent methyltransferases"/>
    <property type="match status" value="1"/>
</dbReference>
<feature type="coiled-coil region" evidence="7">
    <location>
        <begin position="405"/>
        <end position="446"/>
    </location>
</feature>
<keyword evidence="7" id="KW-0175">Coiled coil</keyword>
<dbReference type="InterPro" id="IPR051537">
    <property type="entry name" value="DNA_Adenine_Mtase"/>
</dbReference>
<evidence type="ECO:0000256" key="6">
    <source>
        <dbReference type="ARBA" id="ARBA00047942"/>
    </source>
</evidence>
<dbReference type="Pfam" id="PF02384">
    <property type="entry name" value="N6_Mtase"/>
    <property type="match status" value="1"/>
</dbReference>
<dbReference type="PANTHER" id="PTHR42933">
    <property type="entry name" value="SLR6095 PROTEIN"/>
    <property type="match status" value="1"/>
</dbReference>
<evidence type="ECO:0000256" key="3">
    <source>
        <dbReference type="ARBA" id="ARBA00022679"/>
    </source>
</evidence>
<dbReference type="AlphaFoldDB" id="A0A166CT52"/>
<sequence length="549" mass="63480">MEFKDKAIKIRELFKTETFEELPKKLMEIVLLSDKQVYDEYLEIVGDDTNFLQSIYQYYLAEREELKQDFTPSSLSKLCGVLTSHDEEKTVYDLCAGTGSLTLAKDTADKFFILHELNTETISSLLFNLSLKNVEGVVINGDVITGENKGFYKLFKGEKYSTVEKISEYEIPEYDSVISNPPFNLKSEHDIRFKDIIVKKKLINFGFLLKGLEKLTENGLMAFILPNGVLSSTHEKEYRKYLIGNGFLKAVITVPGSMFESTSIPTCILVLSKTKNTKVSFISINDCEDEITINKRGTGKACHENRVYTRKLGILSDNQIEDILNSINQNLDIAGFSKSVNYKEIINQDYNFAPGRFIDFVAEEDQTRTFEHIIDDINNIINDKNQFKLTLNLTIAKELKDWVELNEEKEKNNEFIDEINKELQRVNELKEDFEESNELMDNMNENMFYTDKRLINEKWLTITRSAKNEIKNTDPKKLSETFKENLSNCQMMIRYLNNKEIVLLAELRDKLLPLLMSGELMVPENAYVETEEKTIEVENTKKEPQKTLI</sequence>
<dbReference type="EMBL" id="LWMW01000088">
    <property type="protein sequence ID" value="KZX16627.1"/>
    <property type="molecule type" value="Genomic_DNA"/>
</dbReference>
<protein>
    <recommendedName>
        <fullName evidence="1">site-specific DNA-methyltransferase (adenine-specific)</fullName>
        <ecNumber evidence="1">2.1.1.72</ecNumber>
    </recommendedName>
</protein>
<dbReference type="EC" id="2.1.1.72" evidence="1"/>
<evidence type="ECO:0000313" key="10">
    <source>
        <dbReference type="Proteomes" id="UP000077275"/>
    </source>
</evidence>
<dbReference type="PRINTS" id="PR00507">
    <property type="entry name" value="N12N6MTFRASE"/>
</dbReference>
<dbReference type="OrthoDB" id="45790at2157"/>
<dbReference type="GO" id="GO:0008170">
    <property type="term" value="F:N-methyltransferase activity"/>
    <property type="evidence" value="ECO:0007669"/>
    <property type="project" value="InterPro"/>
</dbReference>
<keyword evidence="5" id="KW-0680">Restriction system</keyword>
<proteinExistence type="predicted"/>
<keyword evidence="2 9" id="KW-0489">Methyltransferase</keyword>
<comment type="caution">
    <text evidence="9">The sequence shown here is derived from an EMBL/GenBank/DDBJ whole genome shotgun (WGS) entry which is preliminary data.</text>
</comment>
<reference evidence="9 10" key="1">
    <citation type="submission" date="2016-04" db="EMBL/GenBank/DDBJ databases">
        <title>Genome sequence of Methanobrevibacter cuticularis DSM 11139.</title>
        <authorList>
            <person name="Poehlein A."/>
            <person name="Seedorf H."/>
            <person name="Daniel R."/>
        </authorList>
    </citation>
    <scope>NUCLEOTIDE SEQUENCE [LARGE SCALE GENOMIC DNA]</scope>
    <source>
        <strain evidence="9 10">DSM 11139</strain>
    </source>
</reference>
<keyword evidence="10" id="KW-1185">Reference proteome</keyword>
<evidence type="ECO:0000313" key="9">
    <source>
        <dbReference type="EMBL" id="KZX16627.1"/>
    </source>
</evidence>